<accession>A0A513ZYA8</accession>
<proteinExistence type="predicted"/>
<organism evidence="1 2">
    <name type="scientific">Pantoea phage vB_PagM_AAM37</name>
    <dbReference type="NCBI Taxonomy" id="2588093"/>
    <lineage>
        <taxon>Viruses</taxon>
        <taxon>Duplodnaviria</taxon>
        <taxon>Heunggongvirae</taxon>
        <taxon>Uroviricota</taxon>
        <taxon>Caudoviricetes</taxon>
        <taxon>Dibbivirus</taxon>
        <taxon>Dibbivirus AAM37</taxon>
    </lineage>
</organism>
<dbReference type="EMBL" id="MK798143">
    <property type="protein sequence ID" value="QDH45689.1"/>
    <property type="molecule type" value="Genomic_DNA"/>
</dbReference>
<dbReference type="Pfam" id="PF21822">
    <property type="entry name" value="Phage_TAC_15"/>
    <property type="match status" value="1"/>
</dbReference>
<reference evidence="1 2" key="1">
    <citation type="submission" date="2019-04" db="EMBL/GenBank/DDBJ databases">
        <title>Complete genome sequence of Pantoea sp. infecting bacteriophage vB_PagM_AAM37.</title>
        <authorList>
            <person name="Truncaite L."/>
            <person name="Simoliuniene M."/>
            <person name="Zajanckauskaite A."/>
            <person name="Meskys R."/>
            <person name="Simoliunas E."/>
        </authorList>
    </citation>
    <scope>NUCLEOTIDE SEQUENCE [LARGE SCALE GENOMIC DNA]</scope>
    <source>
        <strain evidence="1">AAM37</strain>
    </source>
</reference>
<keyword evidence="2" id="KW-1185">Reference proteome</keyword>
<name>A0A513ZYA8_9CAUD</name>
<evidence type="ECO:0000313" key="2">
    <source>
        <dbReference type="Proteomes" id="UP000317930"/>
    </source>
</evidence>
<gene>
    <name evidence="1" type="ORF">AAM37_gp18</name>
</gene>
<protein>
    <submittedName>
        <fullName evidence="1">Structural protein</fullName>
    </submittedName>
</protein>
<dbReference type="InterPro" id="IPR049156">
    <property type="entry name" value="Phage_chap_TAC_15-like"/>
</dbReference>
<dbReference type="Proteomes" id="UP000317930">
    <property type="component" value="Segment"/>
</dbReference>
<evidence type="ECO:0000313" key="1">
    <source>
        <dbReference type="EMBL" id="QDH45689.1"/>
    </source>
</evidence>
<sequence length="162" mass="18056">MNLHTFVIGEGETEKEYQMIQLDAFKANMYLLKLKGKIGKALSGGLDSEASNLMSLIDEKTIEEIIFPLMRDCALTCTSDKTKLDGKEGMNKIFTAETLDDFYLVAWEVVKFNFGPFISKMAKNLFGLELTEVSRLMKEKMKQVGKSGFATISTQNTGSGVQ</sequence>